<evidence type="ECO:0000256" key="3">
    <source>
        <dbReference type="ARBA" id="ARBA00023002"/>
    </source>
</evidence>
<dbReference type="InterPro" id="IPR036291">
    <property type="entry name" value="NAD(P)-bd_dom_sf"/>
</dbReference>
<dbReference type="InterPro" id="IPR002347">
    <property type="entry name" value="SDR_fam"/>
</dbReference>
<dbReference type="Proteomes" id="UP001610563">
    <property type="component" value="Unassembled WGS sequence"/>
</dbReference>
<dbReference type="PANTHER" id="PTHR24320">
    <property type="entry name" value="RETINOL DEHYDROGENASE"/>
    <property type="match status" value="1"/>
</dbReference>
<protein>
    <submittedName>
        <fullName evidence="4">NAD(P)-binding protein</fullName>
    </submittedName>
</protein>
<proteinExistence type="inferred from homology"/>
<sequence length="340" mass="37048">MGSHFSQVFPPSPTFTEKGLPSLKDRVFLVTGGTSGIGLELAKILYHAGGRVYITGRTEEKALQAVTAIRESVTESRSTSSADDQDREEAPGQIDSITLNLDDLASIKPSVGAFISKEARLDVLFNNAGVSQPPLGSVTKQGFELQLATNCLGPFLFTQLLLPLLKAAATSPSTAPGSVRVIWLSSQVAELSSPPEGLIMSELTTPPNNNVRNYTNSKVGNMFLSSEFARRYGNQEQGIVSVALNPGAANTNLLRNAKWMKFFSYPLLYSPKLAAYAELYAGLSRDISSERNGCYVVPWGRVHDALKKDLVKAMRTVEDGGTGRAKEFWEFCEKKVKEYR</sequence>
<comment type="similarity">
    <text evidence="1">Belongs to the short-chain dehydrogenases/reductases (SDR) family.</text>
</comment>
<gene>
    <name evidence="4" type="ORF">BJX66DRAFT_92826</name>
</gene>
<dbReference type="EMBL" id="JBFTWV010000019">
    <property type="protein sequence ID" value="KAL2797447.1"/>
    <property type="molecule type" value="Genomic_DNA"/>
</dbReference>
<keyword evidence="2" id="KW-0521">NADP</keyword>
<evidence type="ECO:0000313" key="4">
    <source>
        <dbReference type="EMBL" id="KAL2797447.1"/>
    </source>
</evidence>
<name>A0ABR4GEN3_9EURO</name>
<evidence type="ECO:0000313" key="5">
    <source>
        <dbReference type="Proteomes" id="UP001610563"/>
    </source>
</evidence>
<keyword evidence="3" id="KW-0560">Oxidoreductase</keyword>
<dbReference type="PRINTS" id="PR00081">
    <property type="entry name" value="GDHRDH"/>
</dbReference>
<reference evidence="4 5" key="1">
    <citation type="submission" date="2024-07" db="EMBL/GenBank/DDBJ databases">
        <title>Section-level genome sequencing and comparative genomics of Aspergillus sections Usti and Cavernicolus.</title>
        <authorList>
            <consortium name="Lawrence Berkeley National Laboratory"/>
            <person name="Nybo J.L."/>
            <person name="Vesth T.C."/>
            <person name="Theobald S."/>
            <person name="Frisvad J.C."/>
            <person name="Larsen T.O."/>
            <person name="Kjaerboelling I."/>
            <person name="Rothschild-Mancinelli K."/>
            <person name="Lyhne E.K."/>
            <person name="Kogle M.E."/>
            <person name="Barry K."/>
            <person name="Clum A."/>
            <person name="Na H."/>
            <person name="Ledsgaard L."/>
            <person name="Lin J."/>
            <person name="Lipzen A."/>
            <person name="Kuo A."/>
            <person name="Riley R."/>
            <person name="Mondo S."/>
            <person name="Labutti K."/>
            <person name="Haridas S."/>
            <person name="Pangalinan J."/>
            <person name="Salamov A.A."/>
            <person name="Simmons B.A."/>
            <person name="Magnuson J.K."/>
            <person name="Chen J."/>
            <person name="Drula E."/>
            <person name="Henrissat B."/>
            <person name="Wiebenga A."/>
            <person name="Lubbers R.J."/>
            <person name="Gomes A.C."/>
            <person name="Makela M.R."/>
            <person name="Stajich J."/>
            <person name="Grigoriev I.V."/>
            <person name="Mortensen U.H."/>
            <person name="De Vries R.P."/>
            <person name="Baker S.E."/>
            <person name="Andersen M.R."/>
        </authorList>
    </citation>
    <scope>NUCLEOTIDE SEQUENCE [LARGE SCALE GENOMIC DNA]</scope>
    <source>
        <strain evidence="4 5">CBS 209.92</strain>
    </source>
</reference>
<comment type="caution">
    <text evidence="4">The sequence shown here is derived from an EMBL/GenBank/DDBJ whole genome shotgun (WGS) entry which is preliminary data.</text>
</comment>
<keyword evidence="5" id="KW-1185">Reference proteome</keyword>
<dbReference type="SUPFAM" id="SSF51735">
    <property type="entry name" value="NAD(P)-binding Rossmann-fold domains"/>
    <property type="match status" value="1"/>
</dbReference>
<evidence type="ECO:0000256" key="1">
    <source>
        <dbReference type="ARBA" id="ARBA00006484"/>
    </source>
</evidence>
<dbReference type="PANTHER" id="PTHR24320:SF236">
    <property type="entry name" value="SHORT-CHAIN DEHYDROGENASE-RELATED"/>
    <property type="match status" value="1"/>
</dbReference>
<accession>A0ABR4GEN3</accession>
<organism evidence="4 5">
    <name type="scientific">Aspergillus keveii</name>
    <dbReference type="NCBI Taxonomy" id="714993"/>
    <lineage>
        <taxon>Eukaryota</taxon>
        <taxon>Fungi</taxon>
        <taxon>Dikarya</taxon>
        <taxon>Ascomycota</taxon>
        <taxon>Pezizomycotina</taxon>
        <taxon>Eurotiomycetes</taxon>
        <taxon>Eurotiomycetidae</taxon>
        <taxon>Eurotiales</taxon>
        <taxon>Aspergillaceae</taxon>
        <taxon>Aspergillus</taxon>
        <taxon>Aspergillus subgen. Nidulantes</taxon>
    </lineage>
</organism>
<evidence type="ECO:0000256" key="2">
    <source>
        <dbReference type="ARBA" id="ARBA00022857"/>
    </source>
</evidence>
<dbReference type="Pfam" id="PF00106">
    <property type="entry name" value="adh_short"/>
    <property type="match status" value="1"/>
</dbReference>
<dbReference type="Gene3D" id="3.40.50.720">
    <property type="entry name" value="NAD(P)-binding Rossmann-like Domain"/>
    <property type="match status" value="1"/>
</dbReference>